<reference evidence="1" key="1">
    <citation type="submission" date="2022-05" db="EMBL/GenBank/DDBJ databases">
        <title>Sphingomonas sp. strain MG17 Genome sequencing and assembly.</title>
        <authorList>
            <person name="Kim I."/>
        </authorList>
    </citation>
    <scope>NUCLEOTIDE SEQUENCE</scope>
    <source>
        <strain evidence="1">MG17</strain>
    </source>
</reference>
<protein>
    <submittedName>
        <fullName evidence="1">Uncharacterized protein</fullName>
    </submittedName>
</protein>
<dbReference type="AlphaFoldDB" id="A0A9X2KPF1"/>
<organism evidence="1 2">
    <name type="scientific">Sphingomonas tagetis</name>
    <dbReference type="NCBI Taxonomy" id="2949092"/>
    <lineage>
        <taxon>Bacteria</taxon>
        <taxon>Pseudomonadati</taxon>
        <taxon>Pseudomonadota</taxon>
        <taxon>Alphaproteobacteria</taxon>
        <taxon>Sphingomonadales</taxon>
        <taxon>Sphingomonadaceae</taxon>
        <taxon>Sphingomonas</taxon>
    </lineage>
</organism>
<proteinExistence type="predicted"/>
<accession>A0A9X2KPF1</accession>
<comment type="caution">
    <text evidence="1">The sequence shown here is derived from an EMBL/GenBank/DDBJ whole genome shotgun (WGS) entry which is preliminary data.</text>
</comment>
<evidence type="ECO:0000313" key="2">
    <source>
        <dbReference type="Proteomes" id="UP001139451"/>
    </source>
</evidence>
<dbReference type="EMBL" id="JAMLDX010000006">
    <property type="protein sequence ID" value="MCP3730648.1"/>
    <property type="molecule type" value="Genomic_DNA"/>
</dbReference>
<keyword evidence="2" id="KW-1185">Reference proteome</keyword>
<dbReference type="Proteomes" id="UP001139451">
    <property type="component" value="Unassembled WGS sequence"/>
</dbReference>
<sequence length="143" mass="15059">MKLQDMLGAADISRGTFNTLRSRGQLPFIERGIEGVTAQDRYQPAHLLGMLAFAKLRSLGVEPVMAGEAVNASWGDIRVISGDAPDGNVITGQCGIRLTAEGAEWFGSPNGLTGETIGGAHVNLRDLWSAYQSSLTAAEEAAA</sequence>
<name>A0A9X2KPF1_9SPHN</name>
<gene>
    <name evidence="1" type="ORF">M9978_09430</name>
</gene>
<evidence type="ECO:0000313" key="1">
    <source>
        <dbReference type="EMBL" id="MCP3730648.1"/>
    </source>
</evidence>